<dbReference type="AlphaFoldDB" id="K1VGG5"/>
<gene>
    <name evidence="2" type="ORF">A1Q2_05749</name>
</gene>
<dbReference type="GO" id="GO:0015938">
    <property type="term" value="P:coenzyme A catabolic process"/>
    <property type="evidence" value="ECO:0007669"/>
    <property type="project" value="TreeGrafter"/>
</dbReference>
<proteinExistence type="predicted"/>
<keyword evidence="3" id="KW-1185">Reference proteome</keyword>
<evidence type="ECO:0000313" key="3">
    <source>
        <dbReference type="Proteomes" id="UP000006757"/>
    </source>
</evidence>
<reference evidence="2 3" key="1">
    <citation type="journal article" date="2012" name="Eukaryot. Cell">
        <title>Genome sequence of the Trichosporon asahii environmental strain CBS 8904.</title>
        <authorList>
            <person name="Yang R.Y."/>
            <person name="Li H.T."/>
            <person name="Zhu H."/>
            <person name="Zhou G.P."/>
            <person name="Wang M."/>
            <person name="Wang L."/>
        </authorList>
    </citation>
    <scope>NUCLEOTIDE SEQUENCE [LARGE SCALE GENOMIC DNA]</scope>
    <source>
        <strain evidence="2 3">CBS 8904</strain>
    </source>
</reference>
<organism evidence="2 3">
    <name type="scientific">Trichosporon asahii var. asahii (strain CBS 8904)</name>
    <name type="common">Yeast</name>
    <dbReference type="NCBI Taxonomy" id="1220162"/>
    <lineage>
        <taxon>Eukaryota</taxon>
        <taxon>Fungi</taxon>
        <taxon>Dikarya</taxon>
        <taxon>Basidiomycota</taxon>
        <taxon>Agaricomycotina</taxon>
        <taxon>Tremellomycetes</taxon>
        <taxon>Trichosporonales</taxon>
        <taxon>Trichosporonaceae</taxon>
        <taxon>Trichosporon</taxon>
    </lineage>
</organism>
<dbReference type="InterPro" id="IPR015797">
    <property type="entry name" value="NUDIX_hydrolase-like_dom_sf"/>
</dbReference>
<evidence type="ECO:0008006" key="4">
    <source>
        <dbReference type="Google" id="ProtNLM"/>
    </source>
</evidence>
<sequence length="332" mass="36354">MDAIPNGVAASLSSGRSTPSHIGTGVHILAGPSQPPSNLASGASSLNESYDYDYDLRPIPSSILDSLPAESRQLTSRYPGARQAAVLIALYQREGEDGLRVLLTTRAAHLRRNPGQTRREAHEEIGLPPRSEDVYNVAVLEPIVTVMPVGAMWKHHIIVTRESVLSPPSALPQRNGQLPDNPPRANIPAVVAYIADPQILEDLTPNPDEVECIFDHPFGAIHRGSVAGDAVSDLVPLGSDWWPLEDEFHGFTSDVLISATTVAYSREPEYGHMAAEQLSFAETIREVLLRLASEGEEPEREIEWKATQRQQSEMARVKARVKQEAEGRCEEL</sequence>
<dbReference type="OMA" id="WPLEDEF"/>
<dbReference type="HOGENOM" id="CLU_877699_0_0_1"/>
<dbReference type="PANTHER" id="PTHR12992">
    <property type="entry name" value="NUDIX HYDROLASE"/>
    <property type="match status" value="1"/>
</dbReference>
<dbReference type="eggNOG" id="KOG3069">
    <property type="taxonomic scope" value="Eukaryota"/>
</dbReference>
<name>K1VGG5_TRIAC</name>
<dbReference type="Gene3D" id="3.90.79.10">
    <property type="entry name" value="Nucleoside Triphosphate Pyrophosphohydrolase"/>
    <property type="match status" value="1"/>
</dbReference>
<comment type="caution">
    <text evidence="2">The sequence shown here is derived from an EMBL/GenBank/DDBJ whole genome shotgun (WGS) entry which is preliminary data.</text>
</comment>
<dbReference type="EMBL" id="AMBO01000355">
    <property type="protein sequence ID" value="EKC99925.1"/>
    <property type="molecule type" value="Genomic_DNA"/>
</dbReference>
<dbReference type="InParanoid" id="K1VGG5"/>
<dbReference type="SUPFAM" id="SSF55811">
    <property type="entry name" value="Nudix"/>
    <property type="match status" value="1"/>
</dbReference>
<protein>
    <recommendedName>
        <fullName evidence="4">Nudix hydrolase domain-containing protein</fullName>
    </recommendedName>
</protein>
<feature type="region of interest" description="Disordered" evidence="1">
    <location>
        <begin position="23"/>
        <end position="44"/>
    </location>
</feature>
<evidence type="ECO:0000313" key="2">
    <source>
        <dbReference type="EMBL" id="EKC99925.1"/>
    </source>
</evidence>
<dbReference type="STRING" id="1220162.K1VGG5"/>
<dbReference type="PANTHER" id="PTHR12992:SF45">
    <property type="entry name" value="NUDIX HYDROLASE DOMAIN-CONTAINING PROTEIN"/>
    <property type="match status" value="1"/>
</dbReference>
<dbReference type="OrthoDB" id="10260614at2759"/>
<evidence type="ECO:0000256" key="1">
    <source>
        <dbReference type="SAM" id="MobiDB-lite"/>
    </source>
</evidence>
<dbReference type="Proteomes" id="UP000006757">
    <property type="component" value="Unassembled WGS sequence"/>
</dbReference>
<dbReference type="InterPro" id="IPR045121">
    <property type="entry name" value="CoAse"/>
</dbReference>
<dbReference type="GO" id="GO:0010945">
    <property type="term" value="F:coenzyme A diphosphatase activity"/>
    <property type="evidence" value="ECO:0007669"/>
    <property type="project" value="InterPro"/>
</dbReference>
<accession>K1VGG5</accession>